<dbReference type="AlphaFoldDB" id="A0A2U3DSC5"/>
<feature type="compositionally biased region" description="Polar residues" evidence="1">
    <location>
        <begin position="64"/>
        <end position="78"/>
    </location>
</feature>
<organism evidence="2 3">
    <name type="scientific">Purpureocillium lilacinum</name>
    <name type="common">Paecilomyces lilacinus</name>
    <dbReference type="NCBI Taxonomy" id="33203"/>
    <lineage>
        <taxon>Eukaryota</taxon>
        <taxon>Fungi</taxon>
        <taxon>Dikarya</taxon>
        <taxon>Ascomycota</taxon>
        <taxon>Pezizomycotina</taxon>
        <taxon>Sordariomycetes</taxon>
        <taxon>Hypocreomycetidae</taxon>
        <taxon>Hypocreales</taxon>
        <taxon>Ophiocordycipitaceae</taxon>
        <taxon>Purpureocillium</taxon>
    </lineage>
</organism>
<evidence type="ECO:0000313" key="2">
    <source>
        <dbReference type="EMBL" id="PWI65144.1"/>
    </source>
</evidence>
<name>A0A2U3DSC5_PURLI</name>
<comment type="caution">
    <text evidence="2">The sequence shown here is derived from an EMBL/GenBank/DDBJ whole genome shotgun (WGS) entry which is preliminary data.</text>
</comment>
<dbReference type="EMBL" id="LCWV01000037">
    <property type="protein sequence ID" value="PWI65144.1"/>
    <property type="molecule type" value="Genomic_DNA"/>
</dbReference>
<reference evidence="2 3" key="1">
    <citation type="journal article" date="2016" name="Front. Microbiol.">
        <title>Genome and transcriptome sequences reveal the specific parasitism of the nematophagous Purpureocillium lilacinum 36-1.</title>
        <authorList>
            <person name="Xie J."/>
            <person name="Li S."/>
            <person name="Mo C."/>
            <person name="Xiao X."/>
            <person name="Peng D."/>
            <person name="Wang G."/>
            <person name="Xiao Y."/>
        </authorList>
    </citation>
    <scope>NUCLEOTIDE SEQUENCE [LARGE SCALE GENOMIC DNA]</scope>
    <source>
        <strain evidence="2 3">36-1</strain>
    </source>
</reference>
<gene>
    <name evidence="2" type="ORF">PCL_07321</name>
</gene>
<evidence type="ECO:0000256" key="1">
    <source>
        <dbReference type="SAM" id="MobiDB-lite"/>
    </source>
</evidence>
<accession>A0A2U3DSC5</accession>
<proteinExistence type="predicted"/>
<feature type="region of interest" description="Disordered" evidence="1">
    <location>
        <begin position="379"/>
        <end position="407"/>
    </location>
</feature>
<feature type="compositionally biased region" description="Basic and acidic residues" evidence="1">
    <location>
        <begin position="398"/>
        <end position="407"/>
    </location>
</feature>
<feature type="region of interest" description="Disordered" evidence="1">
    <location>
        <begin position="60"/>
        <end position="81"/>
    </location>
</feature>
<protein>
    <submittedName>
        <fullName evidence="2">Uncharacterized protein</fullName>
    </submittedName>
</protein>
<sequence>MVAVRLPSIEVSACKVRTTGQYPEYNLHAADSHRIALDLRDNMTGPAGAKDAPGILASRRTPGVRQQQADPPGCSSTPGRKFPLAVAARDAWGAPWPRLSIAAHGASSHVRVKRRRYEIPSSSSRAWMQPGFARRAGERNFRVRDRARATWRRQTRESGPPPLQSLLLSVDAAENMVPLNGVARAPGLLAGLPILHRQLVVVATDSCPTLHAGLPRRQWAHSRCLLPSSVPVSVRCGGLPPTAHGHTATAFPPKARCGPVRQVASRSRSGCLVSCVWPGHARSMTGCQAGGAESPSSVRMYGHGVVGNNTCLEARFIQVRSLHLKIKMPVDRRSETINLGHEGQRREGPQFPVRPGTLVSPAVGDSFGSTTTTNLATAWEPGKGPKGPHVPRFSNPEGRQEPELKLDREGTSCAPLWLEMKKPSAPRGRSVNWFGSVCMNGPQPQLVVSAARQRAEPGQSGSGRRRYGMDASVVRRTRSRSGPEAFLSACSGACRRQETEVQRRCSAARLFARRAARQFARFIYMVTWIVMRPPPAPARDSAPGATSMCPARPCDEPLVRRNADSVALLAIFDGEAADSTHHAPGLPRSVRRGSVVPGRWPFLSPD</sequence>
<evidence type="ECO:0000313" key="3">
    <source>
        <dbReference type="Proteomes" id="UP000245956"/>
    </source>
</evidence>
<dbReference type="Proteomes" id="UP000245956">
    <property type="component" value="Unassembled WGS sequence"/>
</dbReference>